<dbReference type="InterPro" id="IPR001206">
    <property type="entry name" value="Diacylglycerol_kinase_cat_dom"/>
</dbReference>
<dbReference type="Gene3D" id="3.40.50.10330">
    <property type="entry name" value="Probable inorganic polyphosphate/atp-NAD kinase, domain 1"/>
    <property type="match status" value="1"/>
</dbReference>
<feature type="transmembrane region" description="Helical" evidence="1">
    <location>
        <begin position="257"/>
        <end position="280"/>
    </location>
</feature>
<protein>
    <submittedName>
        <fullName evidence="3">Diacylglycerol kinase-like protein</fullName>
    </submittedName>
</protein>
<dbReference type="SUPFAM" id="SSF111331">
    <property type="entry name" value="NAD kinase/diacylglycerol kinase-like"/>
    <property type="match status" value="1"/>
</dbReference>
<dbReference type="RefSeq" id="WP_133882435.1">
    <property type="nucleotide sequence ID" value="NZ_MWIN01000018.1"/>
</dbReference>
<gene>
    <name evidence="3" type="ORF">DFR24_3301</name>
</gene>
<feature type="domain" description="DAGKc" evidence="2">
    <location>
        <begin position="18"/>
        <end position="133"/>
    </location>
</feature>
<evidence type="ECO:0000259" key="2">
    <source>
        <dbReference type="Pfam" id="PF00781"/>
    </source>
</evidence>
<comment type="caution">
    <text evidence="3">The sequence shown here is derived from an EMBL/GenBank/DDBJ whole genome shotgun (WGS) entry which is preliminary data.</text>
</comment>
<keyword evidence="3" id="KW-0808">Transferase</keyword>
<proteinExistence type="predicted"/>
<dbReference type="GO" id="GO:0016301">
    <property type="term" value="F:kinase activity"/>
    <property type="evidence" value="ECO:0007669"/>
    <property type="project" value="UniProtKB-KW"/>
</dbReference>
<keyword evidence="1" id="KW-1133">Transmembrane helix</keyword>
<evidence type="ECO:0000313" key="3">
    <source>
        <dbReference type="EMBL" id="TDU28920.1"/>
    </source>
</evidence>
<keyword evidence="1" id="KW-0812">Transmembrane</keyword>
<keyword evidence="4" id="KW-1185">Reference proteome</keyword>
<keyword evidence="3" id="KW-0418">Kinase</keyword>
<evidence type="ECO:0000313" key="4">
    <source>
        <dbReference type="Proteomes" id="UP000295341"/>
    </source>
</evidence>
<dbReference type="Proteomes" id="UP000295341">
    <property type="component" value="Unassembled WGS sequence"/>
</dbReference>
<dbReference type="InterPro" id="IPR017438">
    <property type="entry name" value="ATP-NAD_kinase_N"/>
</dbReference>
<dbReference type="Pfam" id="PF00781">
    <property type="entry name" value="DAGK_cat"/>
    <property type="match status" value="1"/>
</dbReference>
<organism evidence="3 4">
    <name type="scientific">Panacagrimonas perspica</name>
    <dbReference type="NCBI Taxonomy" id="381431"/>
    <lineage>
        <taxon>Bacteria</taxon>
        <taxon>Pseudomonadati</taxon>
        <taxon>Pseudomonadota</taxon>
        <taxon>Gammaproteobacteria</taxon>
        <taxon>Nevskiales</taxon>
        <taxon>Nevskiaceae</taxon>
        <taxon>Panacagrimonas</taxon>
    </lineage>
</organism>
<accession>A0A4R7P761</accession>
<keyword evidence="1" id="KW-0472">Membrane</keyword>
<dbReference type="EMBL" id="SOBT01000009">
    <property type="protein sequence ID" value="TDU28920.1"/>
    <property type="molecule type" value="Genomic_DNA"/>
</dbReference>
<reference evidence="3 4" key="1">
    <citation type="submission" date="2019-03" db="EMBL/GenBank/DDBJ databases">
        <title>Genomic Encyclopedia of Type Strains, Phase IV (KMG-IV): sequencing the most valuable type-strain genomes for metagenomic binning, comparative biology and taxonomic classification.</title>
        <authorList>
            <person name="Goeker M."/>
        </authorList>
    </citation>
    <scope>NUCLEOTIDE SEQUENCE [LARGE SCALE GENOMIC DNA]</scope>
    <source>
        <strain evidence="3 4">DSM 26377</strain>
    </source>
</reference>
<dbReference type="InterPro" id="IPR016064">
    <property type="entry name" value="NAD/diacylglycerol_kinase_sf"/>
</dbReference>
<evidence type="ECO:0000256" key="1">
    <source>
        <dbReference type="SAM" id="Phobius"/>
    </source>
</evidence>
<sequence length="333" mass="35868">MNAPLAAPLAPPEAELPACLIVNPKSFRASRGGLAARAVALAKSYGADVLEIDAGFGLLKALDERLARGIRRIFVLAGDGTMHAIVEHLARLPAGSLVPELMLLGGGRTNLTAAEFDGNGDLLKKLESALARHRDGRAFEIEGRRLLVLEQEPAPARHGFFIAAGLVDEAIRECHDYQQGDGSSFRKGPFATPIHLAKMALLGLIGRGPLKSPQMSIDAGERGSLAGPMRIVLLTTLEHRKGLFDPYAKRGQGTLRLTAITAGALAFWTCLALVATGRFFEFMNIRRGYLSGRCDRVEVMGLRHYALDGEEFEADPSRPVIISSGLQLSFLRP</sequence>
<dbReference type="AlphaFoldDB" id="A0A4R7P761"/>
<dbReference type="OrthoDB" id="142078at2"/>
<name>A0A4R7P761_9GAMM</name>